<evidence type="ECO:0000256" key="1">
    <source>
        <dbReference type="ARBA" id="ARBA00022884"/>
    </source>
</evidence>
<dbReference type="AlphaFoldDB" id="A0A2K5JG28"/>
<evidence type="ECO:0000313" key="5">
    <source>
        <dbReference type="Proteomes" id="UP000233080"/>
    </source>
</evidence>
<evidence type="ECO:0000256" key="2">
    <source>
        <dbReference type="PROSITE-ProRule" id="PRU00176"/>
    </source>
</evidence>
<dbReference type="SMART" id="SM00360">
    <property type="entry name" value="RRM"/>
    <property type="match status" value="1"/>
</dbReference>
<dbReference type="PROSITE" id="PS50102">
    <property type="entry name" value="RRM"/>
    <property type="match status" value="1"/>
</dbReference>
<reference evidence="4" key="1">
    <citation type="submission" date="2025-08" db="UniProtKB">
        <authorList>
            <consortium name="Ensembl"/>
        </authorList>
    </citation>
    <scope>IDENTIFICATION</scope>
</reference>
<dbReference type="Pfam" id="PF00076">
    <property type="entry name" value="RRM_1"/>
    <property type="match status" value="1"/>
</dbReference>
<dbReference type="InterPro" id="IPR000504">
    <property type="entry name" value="RRM_dom"/>
</dbReference>
<dbReference type="PANTHER" id="PTHR48034">
    <property type="entry name" value="TRANSFORMER-2 SEX-DETERMINING PROTEIN-RELATED"/>
    <property type="match status" value="1"/>
</dbReference>
<sequence length="98" mass="11674">MSRYLRPPNTSLFVRNVADDTRSEDLRREFGRYGPIVDVYVPLDFYTRRPRGFAYVQFEDFCQRSDGCRCVALFLRPLFYSIGLYSCFDTNAMLFWLL</sequence>
<dbReference type="InterPro" id="IPR012677">
    <property type="entry name" value="Nucleotide-bd_a/b_plait_sf"/>
</dbReference>
<accession>A0A2K5JG28</accession>
<dbReference type="Proteomes" id="UP000233080">
    <property type="component" value="Unassembled WGS sequence"/>
</dbReference>
<keyword evidence="5" id="KW-1185">Reference proteome</keyword>
<dbReference type="InterPro" id="IPR035979">
    <property type="entry name" value="RBD_domain_sf"/>
</dbReference>
<protein>
    <recommendedName>
        <fullName evidence="3">RRM domain-containing protein</fullName>
    </recommendedName>
</protein>
<keyword evidence="1 2" id="KW-0694">RNA-binding</keyword>
<proteinExistence type="predicted"/>
<dbReference type="Gene3D" id="3.30.70.330">
    <property type="match status" value="1"/>
</dbReference>
<organism evidence="4 5">
    <name type="scientific">Colobus angolensis palliatus</name>
    <name type="common">Peters' Angolan colobus</name>
    <dbReference type="NCBI Taxonomy" id="336983"/>
    <lineage>
        <taxon>Eukaryota</taxon>
        <taxon>Metazoa</taxon>
        <taxon>Chordata</taxon>
        <taxon>Craniata</taxon>
        <taxon>Vertebrata</taxon>
        <taxon>Euteleostomi</taxon>
        <taxon>Mammalia</taxon>
        <taxon>Eutheria</taxon>
        <taxon>Euarchontoglires</taxon>
        <taxon>Primates</taxon>
        <taxon>Haplorrhini</taxon>
        <taxon>Catarrhini</taxon>
        <taxon>Cercopithecidae</taxon>
        <taxon>Colobinae</taxon>
        <taxon>Colobus</taxon>
    </lineage>
</organism>
<evidence type="ECO:0000313" key="4">
    <source>
        <dbReference type="Ensembl" id="ENSCANP00000027776.1"/>
    </source>
</evidence>
<evidence type="ECO:0000259" key="3">
    <source>
        <dbReference type="PROSITE" id="PS50102"/>
    </source>
</evidence>
<dbReference type="SUPFAM" id="SSF54928">
    <property type="entry name" value="RNA-binding domain, RBD"/>
    <property type="match status" value="1"/>
</dbReference>
<feature type="domain" description="RRM" evidence="3">
    <location>
        <begin position="10"/>
        <end position="60"/>
    </location>
</feature>
<reference evidence="4" key="2">
    <citation type="submission" date="2025-09" db="UniProtKB">
        <authorList>
            <consortium name="Ensembl"/>
        </authorList>
    </citation>
    <scope>IDENTIFICATION</scope>
</reference>
<dbReference type="InterPro" id="IPR050441">
    <property type="entry name" value="RBM"/>
</dbReference>
<dbReference type="GO" id="GO:0003723">
    <property type="term" value="F:RNA binding"/>
    <property type="evidence" value="ECO:0007669"/>
    <property type="project" value="UniProtKB-UniRule"/>
</dbReference>
<dbReference type="Ensembl" id="ENSCANT00000050795.1">
    <property type="protein sequence ID" value="ENSCANP00000027776.1"/>
    <property type="gene ID" value="ENSCANG00000037293.1"/>
</dbReference>
<name>A0A2K5JG28_COLAP</name>